<dbReference type="AlphaFoldDB" id="A0A388LY34"/>
<comment type="caution">
    <text evidence="1">The sequence shown here is derived from an EMBL/GenBank/DDBJ whole genome shotgun (WGS) entry which is preliminary data.</text>
</comment>
<proteinExistence type="predicted"/>
<feature type="non-terminal residue" evidence="1">
    <location>
        <position position="1"/>
    </location>
</feature>
<keyword evidence="2" id="KW-1185">Reference proteome</keyword>
<reference evidence="1 2" key="1">
    <citation type="journal article" date="2018" name="Cell">
        <title>The Chara Genome: Secondary Complexity and Implications for Plant Terrestrialization.</title>
        <authorList>
            <person name="Nishiyama T."/>
            <person name="Sakayama H."/>
            <person name="Vries J.D."/>
            <person name="Buschmann H."/>
            <person name="Saint-Marcoux D."/>
            <person name="Ullrich K.K."/>
            <person name="Haas F.B."/>
            <person name="Vanderstraeten L."/>
            <person name="Becker D."/>
            <person name="Lang D."/>
            <person name="Vosolsobe S."/>
            <person name="Rombauts S."/>
            <person name="Wilhelmsson P.K.I."/>
            <person name="Janitza P."/>
            <person name="Kern R."/>
            <person name="Heyl A."/>
            <person name="Rumpler F."/>
            <person name="Villalobos L.I.A.C."/>
            <person name="Clay J.M."/>
            <person name="Skokan R."/>
            <person name="Toyoda A."/>
            <person name="Suzuki Y."/>
            <person name="Kagoshima H."/>
            <person name="Schijlen E."/>
            <person name="Tajeshwar N."/>
            <person name="Catarino B."/>
            <person name="Hetherington A.J."/>
            <person name="Saltykova A."/>
            <person name="Bonnot C."/>
            <person name="Breuninger H."/>
            <person name="Symeonidi A."/>
            <person name="Radhakrishnan G.V."/>
            <person name="Van Nieuwerburgh F."/>
            <person name="Deforce D."/>
            <person name="Chang C."/>
            <person name="Karol K.G."/>
            <person name="Hedrich R."/>
            <person name="Ulvskov P."/>
            <person name="Glockner G."/>
            <person name="Delwiche C.F."/>
            <person name="Petrasek J."/>
            <person name="Van de Peer Y."/>
            <person name="Friml J."/>
            <person name="Beilby M."/>
            <person name="Dolan L."/>
            <person name="Kohara Y."/>
            <person name="Sugano S."/>
            <person name="Fujiyama A."/>
            <person name="Delaux P.-M."/>
            <person name="Quint M."/>
            <person name="TheiBen G."/>
            <person name="Hagemann M."/>
            <person name="Harholt J."/>
            <person name="Dunand C."/>
            <person name="Zachgo S."/>
            <person name="Langdale J."/>
            <person name="Maumus F."/>
            <person name="Straeten D.V.D."/>
            <person name="Gould S.B."/>
            <person name="Rensing S.A."/>
        </authorList>
    </citation>
    <scope>NUCLEOTIDE SEQUENCE [LARGE SCALE GENOMIC DNA]</scope>
    <source>
        <strain evidence="1 2">S276</strain>
    </source>
</reference>
<organism evidence="1 2">
    <name type="scientific">Chara braunii</name>
    <name type="common">Braun's stonewort</name>
    <dbReference type="NCBI Taxonomy" id="69332"/>
    <lineage>
        <taxon>Eukaryota</taxon>
        <taxon>Viridiplantae</taxon>
        <taxon>Streptophyta</taxon>
        <taxon>Charophyceae</taxon>
        <taxon>Charales</taxon>
        <taxon>Characeae</taxon>
        <taxon>Chara</taxon>
    </lineage>
</organism>
<evidence type="ECO:0000313" key="1">
    <source>
        <dbReference type="EMBL" id="GBG87240.1"/>
    </source>
</evidence>
<dbReference type="Proteomes" id="UP000265515">
    <property type="component" value="Unassembled WGS sequence"/>
</dbReference>
<name>A0A388LY34_CHABU</name>
<sequence>LFFCFMQCRTTAPSVQGSLWSLMLISCSHVQAERNNNLLLCATGTRLCRRASANAASTWECRRASADVASEW</sequence>
<gene>
    <name evidence="1" type="ORF">CBR_g45299</name>
</gene>
<protein>
    <submittedName>
        <fullName evidence="1">Uncharacterized protein</fullName>
    </submittedName>
</protein>
<dbReference type="EMBL" id="BFEA01000602">
    <property type="protein sequence ID" value="GBG87240.1"/>
    <property type="molecule type" value="Genomic_DNA"/>
</dbReference>
<accession>A0A388LY34</accession>
<evidence type="ECO:0000313" key="2">
    <source>
        <dbReference type="Proteomes" id="UP000265515"/>
    </source>
</evidence>